<keyword evidence="3 6" id="KW-0812">Transmembrane</keyword>
<organism evidence="8">
    <name type="scientific">[Clostridium] nexile</name>
    <dbReference type="NCBI Taxonomy" id="29361"/>
    <lineage>
        <taxon>Bacteria</taxon>
        <taxon>Bacillati</taxon>
        <taxon>Bacillota</taxon>
        <taxon>Clostridia</taxon>
        <taxon>Lachnospirales</taxon>
        <taxon>Lachnospiraceae</taxon>
        <taxon>Tyzzerella</taxon>
    </lineage>
</organism>
<evidence type="ECO:0000256" key="5">
    <source>
        <dbReference type="ARBA" id="ARBA00023136"/>
    </source>
</evidence>
<dbReference type="PANTHER" id="PTHR35007">
    <property type="entry name" value="INTEGRAL MEMBRANE PROTEIN-RELATED"/>
    <property type="match status" value="1"/>
</dbReference>
<keyword evidence="4 6" id="KW-1133">Transmembrane helix</keyword>
<evidence type="ECO:0000256" key="2">
    <source>
        <dbReference type="ARBA" id="ARBA00022475"/>
    </source>
</evidence>
<feature type="transmembrane region" description="Helical" evidence="6">
    <location>
        <begin position="407"/>
        <end position="428"/>
    </location>
</feature>
<dbReference type="InterPro" id="IPR018076">
    <property type="entry name" value="T2SS_GspF_dom"/>
</dbReference>
<dbReference type="PANTHER" id="PTHR35007:SF2">
    <property type="entry name" value="PILUS ASSEMBLE PROTEIN"/>
    <property type="match status" value="1"/>
</dbReference>
<dbReference type="EMBL" id="CACRTG010000001">
    <property type="protein sequence ID" value="VYS79651.1"/>
    <property type="molecule type" value="Genomic_DNA"/>
</dbReference>
<reference evidence="8" key="1">
    <citation type="submission" date="2019-11" db="EMBL/GenBank/DDBJ databases">
        <authorList>
            <person name="Feng L."/>
        </authorList>
    </citation>
    <scope>NUCLEOTIDE SEQUENCE</scope>
    <source>
        <strain evidence="8">CnexileLFYP112</strain>
    </source>
</reference>
<keyword evidence="2" id="KW-1003">Cell membrane</keyword>
<evidence type="ECO:0000259" key="7">
    <source>
        <dbReference type="Pfam" id="PF00482"/>
    </source>
</evidence>
<keyword evidence="5 6" id="KW-0472">Membrane</keyword>
<gene>
    <name evidence="8" type="ORF">CNLFYP112_00142</name>
</gene>
<evidence type="ECO:0000256" key="4">
    <source>
        <dbReference type="ARBA" id="ARBA00022989"/>
    </source>
</evidence>
<dbReference type="AlphaFoldDB" id="A0A6N2RHS5"/>
<feature type="domain" description="Type II secretion system protein GspF" evidence="7">
    <location>
        <begin position="290"/>
        <end position="425"/>
    </location>
</feature>
<sequence length="432" mass="49747">MIICIIGYVVLLFLVLQKQKRKIFVWCEEKTGRQILLILFCANTIALGLFWLDRQEKDSGEIERNVYGGGSRRETYEITIGQTLKEKEVTIDVEEQRYTSQETKKIFKRVMEKMDEVILGENKSLDRVEKDLNLLTEWKDYPVQIQWELDHYEVMNVQGEIQTEKTKAEGTLVELTGKLMYGGEEALYVTNAMVYPESKSKEEKLLSDVLQLVEEKEKTTKTEKVFSLPKKINGQPIHWKKKVEARGYYVLVLVLGGVSAVLMIALKKQNEQKARKARKEQMLTDYPEIINKFALLLSTGMTTKNVWERIVKNYEEQKICTGERAAYEEMRYTCNEMQSGITEAEAYERFGKRCGISVYMKFGALLAQNLKKGTKGMTDLLRNESDQAFENRKSRAKRLGEEAGTKLLAPMFGMLAIVLVIVIVPAFLSMQL</sequence>
<feature type="transmembrane region" description="Helical" evidence="6">
    <location>
        <begin position="248"/>
        <end position="266"/>
    </location>
</feature>
<evidence type="ECO:0000256" key="6">
    <source>
        <dbReference type="SAM" id="Phobius"/>
    </source>
</evidence>
<evidence type="ECO:0000256" key="3">
    <source>
        <dbReference type="ARBA" id="ARBA00022692"/>
    </source>
</evidence>
<protein>
    <submittedName>
        <fullName evidence="8">Bacterial type II secretion system protein F domain protein</fullName>
    </submittedName>
</protein>
<name>A0A6N2RHS5_9FIRM</name>
<accession>A0A6N2RHS5</accession>
<proteinExistence type="predicted"/>
<evidence type="ECO:0000256" key="1">
    <source>
        <dbReference type="ARBA" id="ARBA00004651"/>
    </source>
</evidence>
<dbReference type="Pfam" id="PF00482">
    <property type="entry name" value="T2SSF"/>
    <property type="match status" value="1"/>
</dbReference>
<evidence type="ECO:0000313" key="8">
    <source>
        <dbReference type="EMBL" id="VYS79651.1"/>
    </source>
</evidence>
<dbReference type="GO" id="GO:0005886">
    <property type="term" value="C:plasma membrane"/>
    <property type="evidence" value="ECO:0007669"/>
    <property type="project" value="UniProtKB-SubCell"/>
</dbReference>
<comment type="subcellular location">
    <subcellularLocation>
        <location evidence="1">Cell membrane</location>
        <topology evidence="1">Multi-pass membrane protein</topology>
    </subcellularLocation>
</comment>